<dbReference type="SUPFAM" id="SSF102462">
    <property type="entry name" value="Peptidyl-tRNA hydrolase II"/>
    <property type="match status" value="1"/>
</dbReference>
<dbReference type="Gene3D" id="3.40.1490.10">
    <property type="entry name" value="Bit1"/>
    <property type="match status" value="1"/>
</dbReference>
<accession>A0A7Z1PCR9</accession>
<evidence type="ECO:0000313" key="1">
    <source>
        <dbReference type="EMBL" id="PTU33525.1"/>
    </source>
</evidence>
<dbReference type="InterPro" id="IPR017021">
    <property type="entry name" value="UCP033763"/>
</dbReference>
<gene>
    <name evidence="2" type="ORF">DAY03_27965</name>
    <name evidence="1" type="ORF">DBZ43_28665</name>
</gene>
<protein>
    <submittedName>
        <fullName evidence="1">DUF2000 domain-containing protein</fullName>
    </submittedName>
</protein>
<name>A0A7Z1PCR9_SALET</name>
<evidence type="ECO:0000313" key="3">
    <source>
        <dbReference type="Proteomes" id="UP000244131"/>
    </source>
</evidence>
<organism evidence="1 4">
    <name type="scientific">Salmonella enterica I</name>
    <dbReference type="NCBI Taxonomy" id="59201"/>
    <lineage>
        <taxon>Bacteria</taxon>
        <taxon>Pseudomonadati</taxon>
        <taxon>Pseudomonadota</taxon>
        <taxon>Gammaproteobacteria</taxon>
        <taxon>Enterobacterales</taxon>
        <taxon>Enterobacteriaceae</taxon>
        <taxon>Salmonella</taxon>
    </lineage>
</organism>
<dbReference type="Proteomes" id="UP000244131">
    <property type="component" value="Unassembled WGS sequence"/>
</dbReference>
<dbReference type="InterPro" id="IPR023476">
    <property type="entry name" value="Pep_tRNA_hydro_II_dom_sf"/>
</dbReference>
<reference evidence="3 4" key="1">
    <citation type="submission" date="2018-04" db="EMBL/GenBank/DDBJ databases">
        <title>Whole genome sequencing of Salmonella enterica.</title>
        <authorList>
            <person name="Bell R."/>
        </authorList>
    </citation>
    <scope>NUCLEOTIDE SEQUENCE [LARGE SCALE GENOMIC DNA]</scope>
    <source>
        <strain evidence="2 3">CFSAN058493</strain>
        <strain evidence="1 4">CFSAN058507</strain>
    </source>
</reference>
<dbReference type="RefSeq" id="WP_154714036.1">
    <property type="nucleotide sequence ID" value="NZ_QAQO01000054.1"/>
</dbReference>
<comment type="caution">
    <text evidence="1">The sequence shown here is derived from an EMBL/GenBank/DDBJ whole genome shotgun (WGS) entry which is preliminary data.</text>
</comment>
<proteinExistence type="predicted"/>
<dbReference type="EMBL" id="QAQO01000054">
    <property type="protein sequence ID" value="PTU33525.1"/>
    <property type="molecule type" value="Genomic_DNA"/>
</dbReference>
<sequence length="140" mass="15227">MKFDANQHRCTIIINKDLPAGLAINAASVIGISFGRTVENLVGPDMQSLDKVNYPGVIYSPLPVLLASGEYIREIQINAATDSEIYVMPFSGLAQSCRTYEEYGEKISSVDCNSIELVAIGIIGPKKKVTQMTGNLPLYK</sequence>
<dbReference type="Pfam" id="PF09391">
    <property type="entry name" value="DUF2000"/>
    <property type="match status" value="1"/>
</dbReference>
<dbReference type="Proteomes" id="UP000244190">
    <property type="component" value="Unassembled WGS sequence"/>
</dbReference>
<dbReference type="InterPro" id="IPR018988">
    <property type="entry name" value="DUF2000"/>
</dbReference>
<evidence type="ECO:0000313" key="2">
    <source>
        <dbReference type="EMBL" id="PTU37969.1"/>
    </source>
</evidence>
<dbReference type="EMBL" id="QARA01000038">
    <property type="protein sequence ID" value="PTU37969.1"/>
    <property type="molecule type" value="Genomic_DNA"/>
</dbReference>
<dbReference type="PIRSF" id="PIRSF033736">
    <property type="entry name" value="UCP033763"/>
    <property type="match status" value="1"/>
</dbReference>
<evidence type="ECO:0000313" key="4">
    <source>
        <dbReference type="Proteomes" id="UP000244190"/>
    </source>
</evidence>
<dbReference type="AlphaFoldDB" id="A0A7Z1PCR9"/>